<reference evidence="2" key="1">
    <citation type="journal article" date="2019" name="Int. J. Syst. Evol. Microbiol.">
        <title>The Global Catalogue of Microorganisms (GCM) 10K type strain sequencing project: providing services to taxonomists for standard genome sequencing and annotation.</title>
        <authorList>
            <consortium name="The Broad Institute Genomics Platform"/>
            <consortium name="The Broad Institute Genome Sequencing Center for Infectious Disease"/>
            <person name="Wu L."/>
            <person name="Ma J."/>
        </authorList>
    </citation>
    <scope>NUCLEOTIDE SEQUENCE [LARGE SCALE GENOMIC DNA]</scope>
    <source>
        <strain evidence="2">JCM 1407</strain>
    </source>
</reference>
<keyword evidence="2" id="KW-1185">Reference proteome</keyword>
<proteinExistence type="predicted"/>
<gene>
    <name evidence="1" type="ORF">GCM10008906_22560</name>
</gene>
<protein>
    <submittedName>
        <fullName evidence="1">Uncharacterized protein</fullName>
    </submittedName>
</protein>
<name>A0ABP3UTT4_9CLOT</name>
<dbReference type="EMBL" id="BAAACG010000010">
    <property type="protein sequence ID" value="GAA0741447.1"/>
    <property type="molecule type" value="Genomic_DNA"/>
</dbReference>
<accession>A0ABP3UTT4</accession>
<organism evidence="1 2">
    <name type="scientific">Clostridium oceanicum</name>
    <dbReference type="NCBI Taxonomy" id="1543"/>
    <lineage>
        <taxon>Bacteria</taxon>
        <taxon>Bacillati</taxon>
        <taxon>Bacillota</taxon>
        <taxon>Clostridia</taxon>
        <taxon>Eubacteriales</taxon>
        <taxon>Clostridiaceae</taxon>
        <taxon>Clostridium</taxon>
    </lineage>
</organism>
<comment type="caution">
    <text evidence="1">The sequence shown here is derived from an EMBL/GenBank/DDBJ whole genome shotgun (WGS) entry which is preliminary data.</text>
</comment>
<evidence type="ECO:0000313" key="1">
    <source>
        <dbReference type="EMBL" id="GAA0741447.1"/>
    </source>
</evidence>
<sequence>MLFQFLNPFKTNPTKFSSQNAPIQRVGTYPVLLKVKYISDLDGFIKKYSDIIISECEILNIQREYYEETDRDEKEQ</sequence>
<dbReference type="Proteomes" id="UP001501510">
    <property type="component" value="Unassembled WGS sequence"/>
</dbReference>
<evidence type="ECO:0000313" key="2">
    <source>
        <dbReference type="Proteomes" id="UP001501510"/>
    </source>
</evidence>